<evidence type="ECO:0000259" key="2">
    <source>
        <dbReference type="SMART" id="SM00091"/>
    </source>
</evidence>
<dbReference type="InterPro" id="IPR000014">
    <property type="entry name" value="PAS"/>
</dbReference>
<dbReference type="SMART" id="SM00091">
    <property type="entry name" value="PAS"/>
    <property type="match status" value="2"/>
</dbReference>
<keyword evidence="1" id="KW-1133">Transmembrane helix</keyword>
<gene>
    <name evidence="3" type="ORF">VK792_09900</name>
</gene>
<dbReference type="Proteomes" id="UP001348149">
    <property type="component" value="Unassembled WGS sequence"/>
</dbReference>
<comment type="caution">
    <text evidence="3">The sequence shown here is derived from an EMBL/GenBank/DDBJ whole genome shotgun (WGS) entry which is preliminary data.</text>
</comment>
<organism evidence="3 4">
    <name type="scientific">Mesobacterium hydrothermale</name>
    <dbReference type="NCBI Taxonomy" id="3111907"/>
    <lineage>
        <taxon>Bacteria</taxon>
        <taxon>Pseudomonadati</taxon>
        <taxon>Pseudomonadota</taxon>
        <taxon>Alphaproteobacteria</taxon>
        <taxon>Rhodobacterales</taxon>
        <taxon>Roseobacteraceae</taxon>
        <taxon>Mesobacterium</taxon>
    </lineage>
</organism>
<keyword evidence="1" id="KW-0472">Membrane</keyword>
<dbReference type="Pfam" id="PF13188">
    <property type="entry name" value="PAS_8"/>
    <property type="match status" value="1"/>
</dbReference>
<dbReference type="InterPro" id="IPR035965">
    <property type="entry name" value="PAS-like_dom_sf"/>
</dbReference>
<keyword evidence="1" id="KW-0812">Transmembrane</keyword>
<feature type="domain" description="PAS" evidence="2">
    <location>
        <begin position="249"/>
        <end position="316"/>
    </location>
</feature>
<keyword evidence="4" id="KW-1185">Reference proteome</keyword>
<dbReference type="Pfam" id="PF12860">
    <property type="entry name" value="PAS_7"/>
    <property type="match status" value="1"/>
</dbReference>
<evidence type="ECO:0000313" key="3">
    <source>
        <dbReference type="EMBL" id="MEC3861596.1"/>
    </source>
</evidence>
<dbReference type="Gene3D" id="3.30.450.20">
    <property type="entry name" value="PAS domain"/>
    <property type="match status" value="1"/>
</dbReference>
<proteinExistence type="predicted"/>
<evidence type="ECO:0000313" key="4">
    <source>
        <dbReference type="Proteomes" id="UP001348149"/>
    </source>
</evidence>
<dbReference type="EMBL" id="JAYLLH010000011">
    <property type="protein sequence ID" value="MEC3861596.1"/>
    <property type="molecule type" value="Genomic_DNA"/>
</dbReference>
<evidence type="ECO:0000256" key="1">
    <source>
        <dbReference type="SAM" id="Phobius"/>
    </source>
</evidence>
<reference evidence="3 4" key="1">
    <citation type="submission" date="2024-01" db="EMBL/GenBank/DDBJ databases">
        <title>Mesobacterium rodlantinim sp. nov., isolated from shallow sea hydrothermal systems off Kueishantao Island.</title>
        <authorList>
            <person name="Su Z."/>
            <person name="Tang K."/>
        </authorList>
    </citation>
    <scope>NUCLEOTIDE SEQUENCE [LARGE SCALE GENOMIC DNA]</scope>
    <source>
        <strain evidence="3 4">TK19101</strain>
    </source>
</reference>
<protein>
    <submittedName>
        <fullName evidence="3">PAS-domain containing protein</fullName>
    </submittedName>
</protein>
<accession>A0ABU6HGZ5</accession>
<name>A0ABU6HGZ5_9RHOB</name>
<dbReference type="RefSeq" id="WP_326297319.1">
    <property type="nucleotide sequence ID" value="NZ_JAYLLH010000011.1"/>
</dbReference>
<dbReference type="SUPFAM" id="SSF55785">
    <property type="entry name" value="PYP-like sensor domain (PAS domain)"/>
    <property type="match status" value="2"/>
</dbReference>
<feature type="transmembrane region" description="Helical" evidence="1">
    <location>
        <begin position="6"/>
        <end position="29"/>
    </location>
</feature>
<feature type="domain" description="PAS" evidence="2">
    <location>
        <begin position="146"/>
        <end position="208"/>
    </location>
</feature>
<sequence>MEMEPAVWGMIALGALGAAAIVLAVTYLFPRGLRARRHDPAPDVTVMAFVLKDDVLLDASDGALGALGLPQDSPIYWRDLWNALTPRFPDLQPDLPDLEKQEFASAGQDATLRIVQRGDRLRVEVSGGARLPLDGQRAAFLDAELARLRAVVQRAPEPIWRTAPDGRVLWANDACEALALDTGEIALVTSQPEDRPEQWRERLADRSNSQADVRWFEVVSRRAGPDTLHWATNIDAVVRAEEAQRNFVQTLTKTFAHLPIGLAIFDRNRQLALFNPALIDLTALPAEFLSGRPNLMTFFDHLREVRMMPEPKNYSGWREQLAELVRATCDDRYTDTWTLPSGLTYKITGRPHPDGAIAFLIEDISAEISLTRRFRAELHQSLAVLDAMSDAYAVFSQLGVLTMSNAAYRALWGNDPDGRMGESTIPDECKDWRSLCEDTPELSELCDTLQQQRLPHPVELTVQHRLRGRVLVRVQAVAGGSLLIRFTARDSLSDGVAPAWSARAAE</sequence>